<keyword evidence="2" id="KW-1185">Reference proteome</keyword>
<comment type="caution">
    <text evidence="1">The sequence shown here is derived from an EMBL/GenBank/DDBJ whole genome shotgun (WGS) entry which is preliminary data.</text>
</comment>
<sequence length="127" mass="14668">MQPHSCIGWMKKLKKLQEIKERSLRSKTAPPTAFGQPPKGLSIDFFDHQLFNNRSTAQKTIHADTIIVAFLPDSSQSIQGIQHPDEKLSHKKFIEKYWDELTQKYELSHEIPVDEDYNESNSGDEDI</sequence>
<accession>A0A9Q3Q521</accession>
<evidence type="ECO:0000313" key="2">
    <source>
        <dbReference type="Proteomes" id="UP000765509"/>
    </source>
</evidence>
<gene>
    <name evidence="1" type="ORF">O181_125274</name>
</gene>
<reference evidence="1" key="1">
    <citation type="submission" date="2021-03" db="EMBL/GenBank/DDBJ databases">
        <title>Draft genome sequence of rust myrtle Austropuccinia psidii MF-1, a brazilian biotype.</title>
        <authorList>
            <person name="Quecine M.C."/>
            <person name="Pachon D.M.R."/>
            <person name="Bonatelli M.L."/>
            <person name="Correr F.H."/>
            <person name="Franceschini L.M."/>
            <person name="Leite T.F."/>
            <person name="Margarido G.R.A."/>
            <person name="Almeida C.A."/>
            <person name="Ferrarezi J.A."/>
            <person name="Labate C.A."/>
        </authorList>
    </citation>
    <scope>NUCLEOTIDE SEQUENCE</scope>
    <source>
        <strain evidence="1">MF-1</strain>
    </source>
</reference>
<dbReference type="Proteomes" id="UP000765509">
    <property type="component" value="Unassembled WGS sequence"/>
</dbReference>
<proteinExistence type="predicted"/>
<dbReference type="AlphaFoldDB" id="A0A9Q3Q521"/>
<name>A0A9Q3Q521_9BASI</name>
<dbReference type="EMBL" id="AVOT02121262">
    <property type="protein sequence ID" value="MBW0585559.1"/>
    <property type="molecule type" value="Genomic_DNA"/>
</dbReference>
<evidence type="ECO:0000313" key="1">
    <source>
        <dbReference type="EMBL" id="MBW0585559.1"/>
    </source>
</evidence>
<dbReference type="OrthoDB" id="3045408at2759"/>
<organism evidence="1 2">
    <name type="scientific">Austropuccinia psidii MF-1</name>
    <dbReference type="NCBI Taxonomy" id="1389203"/>
    <lineage>
        <taxon>Eukaryota</taxon>
        <taxon>Fungi</taxon>
        <taxon>Dikarya</taxon>
        <taxon>Basidiomycota</taxon>
        <taxon>Pucciniomycotina</taxon>
        <taxon>Pucciniomycetes</taxon>
        <taxon>Pucciniales</taxon>
        <taxon>Sphaerophragmiaceae</taxon>
        <taxon>Austropuccinia</taxon>
    </lineage>
</organism>
<protein>
    <submittedName>
        <fullName evidence="1">Uncharacterized protein</fullName>
    </submittedName>
</protein>